<keyword evidence="3" id="KW-1185">Reference proteome</keyword>
<sequence>MAPRAVKPMSTVSTRPHCISIAFSIFSRCSGAIMSTVDVPGAGWGWCASKKATMLSREHTAARMSGMKERARRRGAADRTTSMMRDIVEGVCGKQIVSKDEGGEGESQAAVHGSAWRGVWSRGRGNGARRPASADEGGRNLSETQGVERVTKGRWRKGKKGQWCEADDGGGGSRGRSS</sequence>
<evidence type="ECO:0000256" key="1">
    <source>
        <dbReference type="SAM" id="MobiDB-lite"/>
    </source>
</evidence>
<accession>A0A5N6KWG9</accession>
<dbReference type="Proteomes" id="UP000327013">
    <property type="component" value="Unassembled WGS sequence"/>
</dbReference>
<protein>
    <submittedName>
        <fullName evidence="2">Uncharacterized protein</fullName>
    </submittedName>
</protein>
<reference evidence="2 3" key="1">
    <citation type="submission" date="2019-06" db="EMBL/GenBank/DDBJ databases">
        <title>A chromosomal-level reference genome of Carpinus fangiana (Coryloideae, Betulaceae).</title>
        <authorList>
            <person name="Yang X."/>
            <person name="Wang Z."/>
            <person name="Zhang L."/>
            <person name="Hao G."/>
            <person name="Liu J."/>
            <person name="Yang Y."/>
        </authorList>
    </citation>
    <scope>NUCLEOTIDE SEQUENCE [LARGE SCALE GENOMIC DNA]</scope>
    <source>
        <strain evidence="2">Cfa_2016G</strain>
        <tissue evidence="2">Leaf</tissue>
    </source>
</reference>
<proteinExistence type="predicted"/>
<dbReference type="EMBL" id="VIBQ01000014">
    <property type="protein sequence ID" value="KAB8349875.1"/>
    <property type="molecule type" value="Genomic_DNA"/>
</dbReference>
<organism evidence="2 3">
    <name type="scientific">Carpinus fangiana</name>
    <dbReference type="NCBI Taxonomy" id="176857"/>
    <lineage>
        <taxon>Eukaryota</taxon>
        <taxon>Viridiplantae</taxon>
        <taxon>Streptophyta</taxon>
        <taxon>Embryophyta</taxon>
        <taxon>Tracheophyta</taxon>
        <taxon>Spermatophyta</taxon>
        <taxon>Magnoliopsida</taxon>
        <taxon>eudicotyledons</taxon>
        <taxon>Gunneridae</taxon>
        <taxon>Pentapetalae</taxon>
        <taxon>rosids</taxon>
        <taxon>fabids</taxon>
        <taxon>Fagales</taxon>
        <taxon>Betulaceae</taxon>
        <taxon>Carpinus</taxon>
    </lineage>
</organism>
<evidence type="ECO:0000313" key="2">
    <source>
        <dbReference type="EMBL" id="KAB8349875.1"/>
    </source>
</evidence>
<name>A0A5N6KWG9_9ROSI</name>
<gene>
    <name evidence="2" type="ORF">FH972_023888</name>
</gene>
<dbReference type="AlphaFoldDB" id="A0A5N6KWG9"/>
<feature type="region of interest" description="Disordered" evidence="1">
    <location>
        <begin position="100"/>
        <end position="178"/>
    </location>
</feature>
<evidence type="ECO:0000313" key="3">
    <source>
        <dbReference type="Proteomes" id="UP000327013"/>
    </source>
</evidence>
<feature type="compositionally biased region" description="Gly residues" evidence="1">
    <location>
        <begin position="169"/>
        <end position="178"/>
    </location>
</feature>
<comment type="caution">
    <text evidence="2">The sequence shown here is derived from an EMBL/GenBank/DDBJ whole genome shotgun (WGS) entry which is preliminary data.</text>
</comment>